<gene>
    <name evidence="2" type="ORF">MYP_423</name>
</gene>
<dbReference type="InterPro" id="IPR000595">
    <property type="entry name" value="cNMP-bd_dom"/>
</dbReference>
<protein>
    <submittedName>
        <fullName evidence="2">Cyclic nucleotide-binding protein</fullName>
    </submittedName>
</protein>
<comment type="caution">
    <text evidence="2">The sequence shown here is derived from an EMBL/GenBank/DDBJ whole genome shotgun (WGS) entry which is preliminary data.</text>
</comment>
<reference evidence="2 3" key="1">
    <citation type="submission" date="2014-09" db="EMBL/GenBank/DDBJ databases">
        <title>Sporocytophaga myxococcoides PG-01 genome sequencing.</title>
        <authorList>
            <person name="Liu L."/>
            <person name="Gao P.J."/>
            <person name="Chen G.J."/>
            <person name="Wang L.S."/>
        </authorList>
    </citation>
    <scope>NUCLEOTIDE SEQUENCE [LARGE SCALE GENOMIC DNA]</scope>
    <source>
        <strain evidence="2 3">PG-01</strain>
    </source>
</reference>
<dbReference type="Gene3D" id="2.60.120.10">
    <property type="entry name" value="Jelly Rolls"/>
    <property type="match status" value="1"/>
</dbReference>
<dbReference type="InterPro" id="IPR014710">
    <property type="entry name" value="RmlC-like_jellyroll"/>
</dbReference>
<dbReference type="PROSITE" id="PS50042">
    <property type="entry name" value="CNMP_BINDING_3"/>
    <property type="match status" value="1"/>
</dbReference>
<proteinExistence type="predicted"/>
<accession>A0A098L9C1</accession>
<evidence type="ECO:0000313" key="2">
    <source>
        <dbReference type="EMBL" id="GAL83197.1"/>
    </source>
</evidence>
<evidence type="ECO:0000313" key="3">
    <source>
        <dbReference type="Proteomes" id="UP000030185"/>
    </source>
</evidence>
<name>A0A098L9C1_9BACT</name>
<dbReference type="Pfam" id="PF00027">
    <property type="entry name" value="cNMP_binding"/>
    <property type="match status" value="1"/>
</dbReference>
<dbReference type="STRING" id="153721.MYP_423"/>
<keyword evidence="3" id="KW-1185">Reference proteome</keyword>
<dbReference type="SUPFAM" id="SSF51206">
    <property type="entry name" value="cAMP-binding domain-like"/>
    <property type="match status" value="1"/>
</dbReference>
<dbReference type="InterPro" id="IPR018490">
    <property type="entry name" value="cNMP-bd_dom_sf"/>
</dbReference>
<dbReference type="Proteomes" id="UP000030185">
    <property type="component" value="Unassembled WGS sequence"/>
</dbReference>
<feature type="domain" description="Cyclic nucleotide-binding" evidence="1">
    <location>
        <begin position="1"/>
        <end position="102"/>
    </location>
</feature>
<dbReference type="AlphaFoldDB" id="A0A098L9C1"/>
<dbReference type="eggNOG" id="COG0664">
    <property type="taxonomic scope" value="Bacteria"/>
</dbReference>
<evidence type="ECO:0000259" key="1">
    <source>
        <dbReference type="PROSITE" id="PS50042"/>
    </source>
</evidence>
<sequence length="180" mass="21095">MYPLSAKAVELFLDGMKIVSLAKGAILFKEGAISSKIYFLEKGAVRALYYKEDKEITFWFGFEGEMIMTLHSYIANKPGYETIELLEESLLYEMDLNYLQDLYKENIELANWGRKMAEEEFLKAEKRFLSQQFQTAREKYESLQMQYPRITERVQLGYIASYLGINQVTLSRIRSDLRNS</sequence>
<organism evidence="2 3">
    <name type="scientific">Sporocytophaga myxococcoides</name>
    <dbReference type="NCBI Taxonomy" id="153721"/>
    <lineage>
        <taxon>Bacteria</taxon>
        <taxon>Pseudomonadati</taxon>
        <taxon>Bacteroidota</taxon>
        <taxon>Cytophagia</taxon>
        <taxon>Cytophagales</taxon>
        <taxon>Cytophagaceae</taxon>
        <taxon>Sporocytophaga</taxon>
    </lineage>
</organism>
<dbReference type="EMBL" id="BBLT01000001">
    <property type="protein sequence ID" value="GAL83197.1"/>
    <property type="molecule type" value="Genomic_DNA"/>
</dbReference>